<dbReference type="RefSeq" id="WP_242148746.1">
    <property type="nucleotide sequence ID" value="NZ_CP093379.1"/>
</dbReference>
<dbReference type="Proteomes" id="UP000829542">
    <property type="component" value="Chromosome"/>
</dbReference>
<proteinExistence type="predicted"/>
<protein>
    <recommendedName>
        <fullName evidence="3">Phage tail protein</fullName>
    </recommendedName>
</protein>
<name>A0ABY3WZA6_9GAMM</name>
<dbReference type="EMBL" id="CP093379">
    <property type="protein sequence ID" value="UNM95953.1"/>
    <property type="molecule type" value="Genomic_DNA"/>
</dbReference>
<accession>A0ABY3WZA6</accession>
<keyword evidence="2" id="KW-1185">Reference proteome</keyword>
<reference evidence="1 2" key="1">
    <citation type="submission" date="2022-03" db="EMBL/GenBank/DDBJ databases">
        <title>Ignatzschineria rhizosphaerae HR5S32.</title>
        <authorList>
            <person name="Sun J.Q."/>
            <person name="Feng J.Y."/>
        </authorList>
    </citation>
    <scope>NUCLEOTIDE SEQUENCE [LARGE SCALE GENOMIC DNA]</scope>
    <source>
        <strain evidence="1 2">HR5S32</strain>
    </source>
</reference>
<organism evidence="1 2">
    <name type="scientific">Ignatzschineria rhizosphaerae</name>
    <dbReference type="NCBI Taxonomy" id="2923279"/>
    <lineage>
        <taxon>Bacteria</taxon>
        <taxon>Pseudomonadati</taxon>
        <taxon>Pseudomonadota</taxon>
        <taxon>Gammaproteobacteria</taxon>
        <taxon>Cardiobacteriales</taxon>
        <taxon>Ignatzschineriaceae</taxon>
        <taxon>Ignatzschineria</taxon>
    </lineage>
</organism>
<evidence type="ECO:0000313" key="2">
    <source>
        <dbReference type="Proteomes" id="UP000829542"/>
    </source>
</evidence>
<gene>
    <name evidence="1" type="ORF">MMG00_12230</name>
</gene>
<evidence type="ECO:0000313" key="1">
    <source>
        <dbReference type="EMBL" id="UNM95953.1"/>
    </source>
</evidence>
<evidence type="ECO:0008006" key="3">
    <source>
        <dbReference type="Google" id="ProtNLM"/>
    </source>
</evidence>
<dbReference type="Gene3D" id="4.10.410.40">
    <property type="match status" value="1"/>
</dbReference>
<sequence length="153" mass="16245">MSSTLVAKSKLFISKTTCNNLADKPEDSELIQIACGATGLDIQVAAADKSDETTICDGSPKSKKGFPGESTGTLPMLYSSDEDSAYVAVRKAAELGDNRYMRWESNEGGGEEFIAYVDSHNFGLQLKGIVTASMSLVINEGPEQITIPASLGE</sequence>